<name>A0A914BBD0_PATMI</name>
<evidence type="ECO:0000256" key="10">
    <source>
        <dbReference type="ARBA" id="ARBA00023158"/>
    </source>
</evidence>
<feature type="compositionally biased region" description="Acidic residues" evidence="13">
    <location>
        <begin position="361"/>
        <end position="372"/>
    </location>
</feature>
<evidence type="ECO:0000256" key="1">
    <source>
        <dbReference type="ARBA" id="ARBA00001946"/>
    </source>
</evidence>
<keyword evidence="15" id="KW-1185">Reference proteome</keyword>
<comment type="catalytic activity">
    <reaction evidence="12">
        <text>small RNA 3'-end nucleotide + S-adenosyl-L-methionine = small RNA 3'-end 2'-O-methylnucleotide + S-adenosyl-L-homocysteine + H(+)</text>
        <dbReference type="Rhea" id="RHEA:37887"/>
        <dbReference type="Rhea" id="RHEA-COMP:10415"/>
        <dbReference type="Rhea" id="RHEA-COMP:10416"/>
        <dbReference type="ChEBI" id="CHEBI:15378"/>
        <dbReference type="ChEBI" id="CHEBI:57856"/>
        <dbReference type="ChEBI" id="CHEBI:59789"/>
        <dbReference type="ChEBI" id="CHEBI:74896"/>
        <dbReference type="ChEBI" id="CHEBI:74898"/>
        <dbReference type="EC" id="2.1.1.386"/>
    </reaction>
</comment>
<feature type="compositionally biased region" description="Acidic residues" evidence="13">
    <location>
        <begin position="430"/>
        <end position="441"/>
    </location>
</feature>
<feature type="compositionally biased region" description="Basic and acidic residues" evidence="13">
    <location>
        <begin position="442"/>
        <end position="458"/>
    </location>
</feature>
<evidence type="ECO:0000313" key="15">
    <source>
        <dbReference type="Proteomes" id="UP000887568"/>
    </source>
</evidence>
<dbReference type="PANTHER" id="PTHR21404">
    <property type="entry name" value="HEN1"/>
    <property type="match status" value="1"/>
</dbReference>
<feature type="region of interest" description="Disordered" evidence="13">
    <location>
        <begin position="272"/>
        <end position="517"/>
    </location>
</feature>
<sequence length="606" mass="67863">MDKCDLKFTPPVCVQRYIAMKNMVKKLQPQKVLDMGCGECSLLRQLKQEQCLEQLTGVDIDADILQSHKYLAKPLMCEYLHPRSHPFTVSLYEGSISKKDHRMLGYDLALCVEIVEHLYPDTLAALPEVLFGYMRPRTVVFTTPNADFNVLFPDFQGFRHPDHKFEWSREEFQSWGNKVASDYGYTVTYEGIGAGPPGTEHLGCCTQMAVFTCMASPQEGSRQLDCSSPQTPYNLVCEVKYPHRVITTTTEEQILNEAMFYLKRFWHTAGQSYSEREEDGEDHVTRTGDAGTTEDIEGAEEQENGTDHVTRSGDAGTTQKVEEQEDSTDHVTRSGDAGTTQKVEEQEDSTDHVTRSGDAGTTEEVEEAEEQDSTDHVTRSGDAGTIQKVEEQDSTDHVTRSGDSGRTQEVEEAEEQDSINHVIRSGDVGTAEEVEEAEEQDSTDHVTRSGDTRRTEKVEEAEEQDSTDHVTRSGDSGATEEVEEAEAQDSINHVTRSGDAGTAEEQEELERRTLSVSLETLMKLSALRRVCPSMEKLREVLASCDSFSISDDGKSVLYSMEESSSDSDNQSDDSNTSEDEGQDNERLDSNKNDALSWQQEEESWDW</sequence>
<dbReference type="Proteomes" id="UP000887568">
    <property type="component" value="Unplaced"/>
</dbReference>
<dbReference type="EnsemblMetazoa" id="XM_038217428.1">
    <property type="protein sequence ID" value="XP_038073356.1"/>
    <property type="gene ID" value="LOC119741608"/>
</dbReference>
<feature type="compositionally biased region" description="Acidic residues" evidence="13">
    <location>
        <begin position="478"/>
        <end position="487"/>
    </location>
</feature>
<evidence type="ECO:0000256" key="6">
    <source>
        <dbReference type="ARBA" id="ARBA00022691"/>
    </source>
</evidence>
<dbReference type="AlphaFoldDB" id="A0A914BBD0"/>
<dbReference type="GO" id="GO:0046872">
    <property type="term" value="F:metal ion binding"/>
    <property type="evidence" value="ECO:0007669"/>
    <property type="project" value="UniProtKB-KW"/>
</dbReference>
<dbReference type="Pfam" id="PF13489">
    <property type="entry name" value="Methyltransf_23"/>
    <property type="match status" value="1"/>
</dbReference>
<evidence type="ECO:0000256" key="3">
    <source>
        <dbReference type="ARBA" id="ARBA00021330"/>
    </source>
</evidence>
<keyword evidence="6" id="KW-0949">S-adenosyl-L-methionine</keyword>
<dbReference type="EC" id="2.1.1.386" evidence="11"/>
<keyword evidence="10" id="KW-0943">RNA-mediated gene silencing</keyword>
<dbReference type="GeneID" id="119741608"/>
<dbReference type="GO" id="GO:0001510">
    <property type="term" value="P:RNA methylation"/>
    <property type="evidence" value="ECO:0007669"/>
    <property type="project" value="InterPro"/>
</dbReference>
<dbReference type="GO" id="GO:0090486">
    <property type="term" value="F:small RNA 2'-O-methyltransferase activity"/>
    <property type="evidence" value="ECO:0007669"/>
    <property type="project" value="UniProtKB-EC"/>
</dbReference>
<evidence type="ECO:0000256" key="9">
    <source>
        <dbReference type="ARBA" id="ARBA00022884"/>
    </source>
</evidence>
<evidence type="ECO:0000256" key="5">
    <source>
        <dbReference type="ARBA" id="ARBA00022679"/>
    </source>
</evidence>
<dbReference type="OrthoDB" id="2154311at2759"/>
<evidence type="ECO:0000256" key="12">
    <source>
        <dbReference type="ARBA" id="ARBA00048418"/>
    </source>
</evidence>
<keyword evidence="5" id="KW-0808">Transferase</keyword>
<feature type="compositionally biased region" description="Basic and acidic residues" evidence="13">
    <location>
        <begin position="388"/>
        <end position="400"/>
    </location>
</feature>
<evidence type="ECO:0000256" key="13">
    <source>
        <dbReference type="SAM" id="MobiDB-lite"/>
    </source>
</evidence>
<comment type="similarity">
    <text evidence="2">Belongs to the methyltransferase superfamily. HEN1 family.</text>
</comment>
<feature type="region of interest" description="Disordered" evidence="13">
    <location>
        <begin position="557"/>
        <end position="606"/>
    </location>
</feature>
<evidence type="ECO:0000256" key="8">
    <source>
        <dbReference type="ARBA" id="ARBA00022842"/>
    </source>
</evidence>
<dbReference type="RefSeq" id="XP_038073356.1">
    <property type="nucleotide sequence ID" value="XM_038217428.1"/>
</dbReference>
<evidence type="ECO:0000256" key="7">
    <source>
        <dbReference type="ARBA" id="ARBA00022723"/>
    </source>
</evidence>
<accession>A0A914BBD0</accession>
<comment type="cofactor">
    <cofactor evidence="1">
        <name>Mg(2+)</name>
        <dbReference type="ChEBI" id="CHEBI:18420"/>
    </cofactor>
</comment>
<dbReference type="InterPro" id="IPR029063">
    <property type="entry name" value="SAM-dependent_MTases_sf"/>
</dbReference>
<keyword evidence="7" id="KW-0479">Metal-binding</keyword>
<feature type="compositionally biased region" description="Acidic residues" evidence="13">
    <location>
        <begin position="292"/>
        <end position="304"/>
    </location>
</feature>
<dbReference type="CTD" id="113802"/>
<dbReference type="GO" id="GO:0003723">
    <property type="term" value="F:RNA binding"/>
    <property type="evidence" value="ECO:0007669"/>
    <property type="project" value="UniProtKB-KW"/>
</dbReference>
<dbReference type="Gene3D" id="3.40.50.150">
    <property type="entry name" value="Vaccinia Virus protein VP39"/>
    <property type="match status" value="1"/>
</dbReference>
<reference evidence="14" key="1">
    <citation type="submission" date="2022-11" db="UniProtKB">
        <authorList>
            <consortium name="EnsemblMetazoa"/>
        </authorList>
    </citation>
    <scope>IDENTIFICATION</scope>
</reference>
<dbReference type="PANTHER" id="PTHR21404:SF3">
    <property type="entry name" value="SMALL RNA 2'-O-METHYLTRANSFERASE"/>
    <property type="match status" value="1"/>
</dbReference>
<dbReference type="SUPFAM" id="SSF53335">
    <property type="entry name" value="S-adenosyl-L-methionine-dependent methyltransferases"/>
    <property type="match status" value="1"/>
</dbReference>
<feature type="compositionally biased region" description="Acidic residues" evidence="13">
    <location>
        <begin position="563"/>
        <end position="582"/>
    </location>
</feature>
<evidence type="ECO:0000256" key="4">
    <source>
        <dbReference type="ARBA" id="ARBA00022603"/>
    </source>
</evidence>
<keyword evidence="4" id="KW-0489">Methyltransferase</keyword>
<dbReference type="InterPro" id="IPR026610">
    <property type="entry name" value="Hen1"/>
</dbReference>
<evidence type="ECO:0000256" key="11">
    <source>
        <dbReference type="ARBA" id="ARBA00035025"/>
    </source>
</evidence>
<dbReference type="GO" id="GO:0034587">
    <property type="term" value="P:piRNA processing"/>
    <property type="evidence" value="ECO:0007669"/>
    <property type="project" value="TreeGrafter"/>
</dbReference>
<dbReference type="GO" id="GO:0005634">
    <property type="term" value="C:nucleus"/>
    <property type="evidence" value="ECO:0007669"/>
    <property type="project" value="TreeGrafter"/>
</dbReference>
<keyword evidence="9" id="KW-0694">RNA-binding</keyword>
<evidence type="ECO:0000313" key="14">
    <source>
        <dbReference type="EnsemblMetazoa" id="XP_038073356.1"/>
    </source>
</evidence>
<dbReference type="GO" id="GO:0005737">
    <property type="term" value="C:cytoplasm"/>
    <property type="evidence" value="ECO:0007669"/>
    <property type="project" value="TreeGrafter"/>
</dbReference>
<dbReference type="FunFam" id="3.40.50.150:FF:000124">
    <property type="entry name" value="HEN methyltransferase 1"/>
    <property type="match status" value="1"/>
</dbReference>
<evidence type="ECO:0000256" key="2">
    <source>
        <dbReference type="ARBA" id="ARBA00009026"/>
    </source>
</evidence>
<dbReference type="GO" id="GO:0030422">
    <property type="term" value="P:siRNA processing"/>
    <property type="evidence" value="ECO:0007669"/>
    <property type="project" value="TreeGrafter"/>
</dbReference>
<protein>
    <recommendedName>
        <fullName evidence="3">Small RNA 2'-O-methyltransferase</fullName>
        <ecNumber evidence="11">2.1.1.386</ecNumber>
    </recommendedName>
</protein>
<organism evidence="14 15">
    <name type="scientific">Patiria miniata</name>
    <name type="common">Bat star</name>
    <name type="synonym">Asterina miniata</name>
    <dbReference type="NCBI Taxonomy" id="46514"/>
    <lineage>
        <taxon>Eukaryota</taxon>
        <taxon>Metazoa</taxon>
        <taxon>Echinodermata</taxon>
        <taxon>Eleutherozoa</taxon>
        <taxon>Asterozoa</taxon>
        <taxon>Asteroidea</taxon>
        <taxon>Valvatacea</taxon>
        <taxon>Valvatida</taxon>
        <taxon>Asterinidae</taxon>
        <taxon>Patiria</taxon>
    </lineage>
</organism>
<proteinExistence type="inferred from homology"/>
<keyword evidence="8" id="KW-0460">Magnesium</keyword>